<proteinExistence type="predicted"/>
<reference evidence="4 5" key="1">
    <citation type="submission" date="2020-09" db="EMBL/GenBank/DDBJ databases">
        <title>Flavimobilis rhizosphaerae sp. nov., isolated from rhizosphere soil of Spartina alterniflora.</title>
        <authorList>
            <person name="Hanqin C."/>
        </authorList>
    </citation>
    <scope>NUCLEOTIDE SEQUENCE [LARGE SCALE GENOMIC DNA]</scope>
    <source>
        <strain evidence="4 5">GY 10621</strain>
    </source>
</reference>
<evidence type="ECO:0000256" key="2">
    <source>
        <dbReference type="SAM" id="Phobius"/>
    </source>
</evidence>
<keyword evidence="2" id="KW-0812">Transmembrane</keyword>
<evidence type="ECO:0000313" key="4">
    <source>
        <dbReference type="EMBL" id="MBD9698497.1"/>
    </source>
</evidence>
<evidence type="ECO:0000259" key="3">
    <source>
        <dbReference type="Pfam" id="PF12158"/>
    </source>
</evidence>
<feature type="region of interest" description="Disordered" evidence="1">
    <location>
        <begin position="193"/>
        <end position="270"/>
    </location>
</feature>
<keyword evidence="2" id="KW-0472">Membrane</keyword>
<feature type="domain" description="DUF3592" evidence="3">
    <location>
        <begin position="85"/>
        <end position="153"/>
    </location>
</feature>
<evidence type="ECO:0000256" key="1">
    <source>
        <dbReference type="SAM" id="MobiDB-lite"/>
    </source>
</evidence>
<feature type="region of interest" description="Disordered" evidence="1">
    <location>
        <begin position="9"/>
        <end position="33"/>
    </location>
</feature>
<feature type="compositionally biased region" description="Low complexity" evidence="1">
    <location>
        <begin position="19"/>
        <end position="33"/>
    </location>
</feature>
<accession>A0ABR9DMY4</accession>
<dbReference type="EMBL" id="JACZDF010000001">
    <property type="protein sequence ID" value="MBD9698497.1"/>
    <property type="molecule type" value="Genomic_DNA"/>
</dbReference>
<comment type="caution">
    <text evidence="4">The sequence shown here is derived from an EMBL/GenBank/DDBJ whole genome shotgun (WGS) entry which is preliminary data.</text>
</comment>
<feature type="transmembrane region" description="Helical" evidence="2">
    <location>
        <begin position="43"/>
        <end position="69"/>
    </location>
</feature>
<dbReference type="InterPro" id="IPR021994">
    <property type="entry name" value="DUF3592"/>
</dbReference>
<sequence>MTDEIYGGAPAWGPGPGSGAPDPSRAAPAGAARPGTGRTVGGIAALVIGIFLLFFAVVWLSITVGFGLLSGAGNALFDDSLVEADGRVVDLVRSTSSDGGASCQPVIAYPGREGEVLTFTGLVSESPCRRVGDVVRIHVDPENPTRVYLDPFDGPTGLLLPIFAVIGGVLFVGGIGLVVGGAVALRRGRRAARAGDVPRGAWPPPTAAPSSVPPPPGYAEHAGPGNVMDAGAYAVADEAPARPEAALREAASPDAARPDGSGPHVAPPLF</sequence>
<evidence type="ECO:0000313" key="5">
    <source>
        <dbReference type="Proteomes" id="UP000642107"/>
    </source>
</evidence>
<keyword evidence="2" id="KW-1133">Transmembrane helix</keyword>
<gene>
    <name evidence="4" type="ORF">IGS67_03170</name>
</gene>
<protein>
    <submittedName>
        <fullName evidence="4">DUF3592 domain-containing protein</fullName>
    </submittedName>
</protein>
<feature type="compositionally biased region" description="Pro residues" evidence="1">
    <location>
        <begin position="201"/>
        <end position="217"/>
    </location>
</feature>
<keyword evidence="5" id="KW-1185">Reference proteome</keyword>
<dbReference type="RefSeq" id="WP_192277702.1">
    <property type="nucleotide sequence ID" value="NZ_JACZDF010000001.1"/>
</dbReference>
<dbReference type="Pfam" id="PF12158">
    <property type="entry name" value="DUF3592"/>
    <property type="match status" value="1"/>
</dbReference>
<feature type="transmembrane region" description="Helical" evidence="2">
    <location>
        <begin position="158"/>
        <end position="185"/>
    </location>
</feature>
<dbReference type="Proteomes" id="UP000642107">
    <property type="component" value="Unassembled WGS sequence"/>
</dbReference>
<name>A0ABR9DMY4_9MICO</name>
<organism evidence="4 5">
    <name type="scientific">Flavimobilis rhizosphaerae</name>
    <dbReference type="NCBI Taxonomy" id="2775421"/>
    <lineage>
        <taxon>Bacteria</taxon>
        <taxon>Bacillati</taxon>
        <taxon>Actinomycetota</taxon>
        <taxon>Actinomycetes</taxon>
        <taxon>Micrococcales</taxon>
        <taxon>Jonesiaceae</taxon>
        <taxon>Flavimobilis</taxon>
    </lineage>
</organism>